<dbReference type="Gene3D" id="3.40.50.300">
    <property type="entry name" value="P-loop containing nucleotide triphosphate hydrolases"/>
    <property type="match status" value="2"/>
</dbReference>
<evidence type="ECO:0000256" key="2">
    <source>
        <dbReference type="ARBA" id="ARBA00022737"/>
    </source>
</evidence>
<keyword evidence="4 6" id="KW-0067">ATP-binding</keyword>
<dbReference type="PANTHER" id="PTHR43790:SF9">
    <property type="entry name" value="GALACTOFURANOSE TRANSPORTER ATP-BINDING PROTEIN YTFR"/>
    <property type="match status" value="1"/>
</dbReference>
<dbReference type="InterPro" id="IPR017871">
    <property type="entry name" value="ABC_transporter-like_CS"/>
</dbReference>
<dbReference type="InterPro" id="IPR003439">
    <property type="entry name" value="ABC_transporter-like_ATP-bd"/>
</dbReference>
<dbReference type="PROSITE" id="PS50893">
    <property type="entry name" value="ABC_TRANSPORTER_2"/>
    <property type="match status" value="2"/>
</dbReference>
<evidence type="ECO:0000256" key="3">
    <source>
        <dbReference type="ARBA" id="ARBA00022741"/>
    </source>
</evidence>
<comment type="caution">
    <text evidence="6">The sequence shown here is derived from an EMBL/GenBank/DDBJ whole genome shotgun (WGS) entry which is preliminary data.</text>
</comment>
<evidence type="ECO:0000259" key="5">
    <source>
        <dbReference type="PROSITE" id="PS50893"/>
    </source>
</evidence>
<protein>
    <submittedName>
        <fullName evidence="6">Ribose transport system ATP-binding protein</fullName>
    </submittedName>
</protein>
<dbReference type="InterPro" id="IPR050107">
    <property type="entry name" value="ABC_carbohydrate_import_ATPase"/>
</dbReference>
<dbReference type="RefSeq" id="WP_209976037.1">
    <property type="nucleotide sequence ID" value="NZ_JAGGLB010000023.1"/>
</dbReference>
<dbReference type="CDD" id="cd03216">
    <property type="entry name" value="ABC_Carb_Monos_I"/>
    <property type="match status" value="1"/>
</dbReference>
<evidence type="ECO:0000313" key="6">
    <source>
        <dbReference type="EMBL" id="MBP1994192.1"/>
    </source>
</evidence>
<dbReference type="SMART" id="SM00382">
    <property type="entry name" value="AAA"/>
    <property type="match status" value="2"/>
</dbReference>
<keyword evidence="3" id="KW-0547">Nucleotide-binding</keyword>
<organism evidence="6 7">
    <name type="scientific">Paenibacillus eucommiae</name>
    <dbReference type="NCBI Taxonomy" id="1355755"/>
    <lineage>
        <taxon>Bacteria</taxon>
        <taxon>Bacillati</taxon>
        <taxon>Bacillota</taxon>
        <taxon>Bacilli</taxon>
        <taxon>Bacillales</taxon>
        <taxon>Paenibacillaceae</taxon>
        <taxon>Paenibacillus</taxon>
    </lineage>
</organism>
<keyword evidence="2" id="KW-0677">Repeat</keyword>
<proteinExistence type="predicted"/>
<dbReference type="SUPFAM" id="SSF52540">
    <property type="entry name" value="P-loop containing nucleoside triphosphate hydrolases"/>
    <property type="match status" value="2"/>
</dbReference>
<keyword evidence="1" id="KW-0813">Transport</keyword>
<dbReference type="PANTHER" id="PTHR43790">
    <property type="entry name" value="CARBOHYDRATE TRANSPORT ATP-BINDING PROTEIN MG119-RELATED"/>
    <property type="match status" value="1"/>
</dbReference>
<dbReference type="Proteomes" id="UP001519287">
    <property type="component" value="Unassembled WGS sequence"/>
</dbReference>
<evidence type="ECO:0000256" key="1">
    <source>
        <dbReference type="ARBA" id="ARBA00022448"/>
    </source>
</evidence>
<dbReference type="CDD" id="cd03215">
    <property type="entry name" value="ABC_Carb_Monos_II"/>
    <property type="match status" value="1"/>
</dbReference>
<feature type="domain" description="ABC transporter" evidence="5">
    <location>
        <begin position="4"/>
        <end position="242"/>
    </location>
</feature>
<reference evidence="6 7" key="1">
    <citation type="submission" date="2021-03" db="EMBL/GenBank/DDBJ databases">
        <title>Genomic Encyclopedia of Type Strains, Phase IV (KMG-IV): sequencing the most valuable type-strain genomes for metagenomic binning, comparative biology and taxonomic classification.</title>
        <authorList>
            <person name="Goeker M."/>
        </authorList>
    </citation>
    <scope>NUCLEOTIDE SEQUENCE [LARGE SCALE GENOMIC DNA]</scope>
    <source>
        <strain evidence="6 7">DSM 26048</strain>
    </source>
</reference>
<dbReference type="InterPro" id="IPR003593">
    <property type="entry name" value="AAA+_ATPase"/>
</dbReference>
<dbReference type="GO" id="GO:0005524">
    <property type="term" value="F:ATP binding"/>
    <property type="evidence" value="ECO:0007669"/>
    <property type="project" value="UniProtKB-KW"/>
</dbReference>
<accession>A0ABS4J2X7</accession>
<feature type="domain" description="ABC transporter" evidence="5">
    <location>
        <begin position="258"/>
        <end position="499"/>
    </location>
</feature>
<dbReference type="InterPro" id="IPR027417">
    <property type="entry name" value="P-loop_NTPase"/>
</dbReference>
<name>A0ABS4J2X7_9BACL</name>
<evidence type="ECO:0000313" key="7">
    <source>
        <dbReference type="Proteomes" id="UP001519287"/>
    </source>
</evidence>
<dbReference type="EMBL" id="JAGGLB010000023">
    <property type="protein sequence ID" value="MBP1994192.1"/>
    <property type="molecule type" value="Genomic_DNA"/>
</dbReference>
<gene>
    <name evidence="6" type="ORF">J2Z66_005818</name>
</gene>
<sequence length="507" mass="56588">MSLLKVKEVDKKFGSHYALSKISLDIQPGEVHALVGENGAGKSTLIKILTGVYPLDGGEIDWKGKRVTITDPNSARRLGINVVHQDRHLIPSFSGYENLYLGLDYPKNRVGFGVDWKSLKQRTEQLKESLGIDLDLKKTATEMSPPERTTLEILRAMMLDCQLLILDEPTASLTDQESEMLFQLIHKLTANGTAILYVSHRMDEIFRLSDRITVFRNGQLAGTLQKAGTDKEALIRLMTNAEVKKSTFQKRFVDDTVPSVLTVSHAATMDGKVKDVSLTVRQGEIVGLFGLAGSGRTELLEAIYGSRPLKRGEVNIENNRLRAFTPRDALNRRVVLIPEDRRGDALIMGMTIRENMTLPVLHQYSNGIKVTESKEKTEVKSWMDFMKVKATGSEQSVQELSGGNQQKVVFAKALLSKPVLFLCDEPTQAVDVMTRDEIHRLLREQTNQESAVLFVSSDLQEVLDIADRIYVQHDGVTLAELVNDGITPEEILNICYQQGKDSEVTHG</sequence>
<dbReference type="PROSITE" id="PS00211">
    <property type="entry name" value="ABC_TRANSPORTER_1"/>
    <property type="match status" value="1"/>
</dbReference>
<evidence type="ECO:0000256" key="4">
    <source>
        <dbReference type="ARBA" id="ARBA00022840"/>
    </source>
</evidence>
<keyword evidence="7" id="KW-1185">Reference proteome</keyword>
<dbReference type="Pfam" id="PF00005">
    <property type="entry name" value="ABC_tran"/>
    <property type="match status" value="2"/>
</dbReference>